<dbReference type="EMBL" id="JANBVO010000037">
    <property type="protein sequence ID" value="KAJ9136852.1"/>
    <property type="molecule type" value="Genomic_DNA"/>
</dbReference>
<accession>A0AA38RQ22</accession>
<keyword evidence="2" id="KW-1133">Transmembrane helix</keyword>
<proteinExistence type="predicted"/>
<organism evidence="3 4">
    <name type="scientific">Pleurostoma richardsiae</name>
    <dbReference type="NCBI Taxonomy" id="41990"/>
    <lineage>
        <taxon>Eukaryota</taxon>
        <taxon>Fungi</taxon>
        <taxon>Dikarya</taxon>
        <taxon>Ascomycota</taxon>
        <taxon>Pezizomycotina</taxon>
        <taxon>Sordariomycetes</taxon>
        <taxon>Sordariomycetidae</taxon>
        <taxon>Calosphaeriales</taxon>
        <taxon>Pleurostomataceae</taxon>
        <taxon>Pleurostoma</taxon>
    </lineage>
</organism>
<gene>
    <name evidence="3" type="ORF">NKR23_g9528</name>
</gene>
<feature type="compositionally biased region" description="Pro residues" evidence="1">
    <location>
        <begin position="151"/>
        <end position="165"/>
    </location>
</feature>
<protein>
    <submittedName>
        <fullName evidence="3">Uncharacterized protein</fullName>
    </submittedName>
</protein>
<feature type="transmembrane region" description="Helical" evidence="2">
    <location>
        <begin position="81"/>
        <end position="101"/>
    </location>
</feature>
<reference evidence="3" key="1">
    <citation type="submission" date="2022-07" db="EMBL/GenBank/DDBJ databases">
        <title>Fungi with potential for degradation of polypropylene.</title>
        <authorList>
            <person name="Gostincar C."/>
        </authorList>
    </citation>
    <scope>NUCLEOTIDE SEQUENCE</scope>
    <source>
        <strain evidence="3">EXF-13308</strain>
    </source>
</reference>
<name>A0AA38RQ22_9PEZI</name>
<comment type="caution">
    <text evidence="3">The sequence shown here is derived from an EMBL/GenBank/DDBJ whole genome shotgun (WGS) entry which is preliminary data.</text>
</comment>
<evidence type="ECO:0000256" key="1">
    <source>
        <dbReference type="SAM" id="MobiDB-lite"/>
    </source>
</evidence>
<keyword evidence="4" id="KW-1185">Reference proteome</keyword>
<evidence type="ECO:0000313" key="4">
    <source>
        <dbReference type="Proteomes" id="UP001174694"/>
    </source>
</evidence>
<evidence type="ECO:0000313" key="3">
    <source>
        <dbReference type="EMBL" id="KAJ9136852.1"/>
    </source>
</evidence>
<dbReference type="Proteomes" id="UP001174694">
    <property type="component" value="Unassembled WGS sequence"/>
</dbReference>
<keyword evidence="2" id="KW-0472">Membrane</keyword>
<dbReference type="AlphaFoldDB" id="A0AA38RQ22"/>
<feature type="region of interest" description="Disordered" evidence="1">
    <location>
        <begin position="134"/>
        <end position="182"/>
    </location>
</feature>
<evidence type="ECO:0000256" key="2">
    <source>
        <dbReference type="SAM" id="Phobius"/>
    </source>
</evidence>
<sequence length="182" mass="19328">MAILPAPQPAEDLAPALAARQGGMVLTQVITRPFTTYTYLVTLGDATTVPTTAAPTSASTTAVVAPAPTTSGSGGLSQAEIGAILGSVVAFVLIVLLIWYCMSLRAQAAYRVAALETDSYTTVYSSETTIVRDPWAREGQPRPYQQDGPTLNPPPQRFPPTPIPPTYRATANPQIRGVRRYP</sequence>
<keyword evidence="2" id="KW-0812">Transmembrane</keyword>